<feature type="compositionally biased region" description="Polar residues" evidence="1">
    <location>
        <begin position="450"/>
        <end position="465"/>
    </location>
</feature>
<comment type="caution">
    <text evidence="2">The sequence shown here is derived from an EMBL/GenBank/DDBJ whole genome shotgun (WGS) entry which is preliminary data.</text>
</comment>
<feature type="compositionally biased region" description="Basic and acidic residues" evidence="1">
    <location>
        <begin position="398"/>
        <end position="407"/>
    </location>
</feature>
<dbReference type="RefSeq" id="XP_016592316.1">
    <property type="nucleotide sequence ID" value="XM_016732749.1"/>
</dbReference>
<dbReference type="GeneID" id="27668026"/>
<organism evidence="2 3">
    <name type="scientific">Sporothrix schenckii 1099-18</name>
    <dbReference type="NCBI Taxonomy" id="1397361"/>
    <lineage>
        <taxon>Eukaryota</taxon>
        <taxon>Fungi</taxon>
        <taxon>Dikarya</taxon>
        <taxon>Ascomycota</taxon>
        <taxon>Pezizomycotina</taxon>
        <taxon>Sordariomycetes</taxon>
        <taxon>Sordariomycetidae</taxon>
        <taxon>Ophiostomatales</taxon>
        <taxon>Ophiostomataceae</taxon>
        <taxon>Sporothrix</taxon>
    </lineage>
</organism>
<evidence type="ECO:0000313" key="2">
    <source>
        <dbReference type="EMBL" id="KJR89640.1"/>
    </source>
</evidence>
<feature type="region of interest" description="Disordered" evidence="1">
    <location>
        <begin position="589"/>
        <end position="620"/>
    </location>
</feature>
<protein>
    <submittedName>
        <fullName evidence="2">Uncharacterized protein</fullName>
    </submittedName>
</protein>
<dbReference type="OrthoDB" id="10392177at2759"/>
<dbReference type="VEuPathDB" id="FungiDB:SPSK_06041"/>
<feature type="compositionally biased region" description="Low complexity" evidence="1">
    <location>
        <begin position="178"/>
        <end position="199"/>
    </location>
</feature>
<feature type="compositionally biased region" description="Basic and acidic residues" evidence="1">
    <location>
        <begin position="95"/>
        <end position="116"/>
    </location>
</feature>
<feature type="region of interest" description="Disordered" evidence="1">
    <location>
        <begin position="1"/>
        <end position="74"/>
    </location>
</feature>
<feature type="compositionally biased region" description="Pro residues" evidence="1">
    <location>
        <begin position="51"/>
        <end position="67"/>
    </location>
</feature>
<feature type="compositionally biased region" description="Low complexity" evidence="1">
    <location>
        <begin position="537"/>
        <end position="549"/>
    </location>
</feature>
<feature type="region of interest" description="Disordered" evidence="1">
    <location>
        <begin position="678"/>
        <end position="698"/>
    </location>
</feature>
<gene>
    <name evidence="2" type="ORF">SPSK_06041</name>
</gene>
<dbReference type="EMBL" id="AXCR01000001">
    <property type="protein sequence ID" value="KJR89640.1"/>
    <property type="molecule type" value="Genomic_DNA"/>
</dbReference>
<feature type="region of interest" description="Disordered" evidence="1">
    <location>
        <begin position="520"/>
        <end position="577"/>
    </location>
</feature>
<name>A0A0F2MLC4_SPOSC</name>
<feature type="region of interest" description="Disordered" evidence="1">
    <location>
        <begin position="393"/>
        <end position="490"/>
    </location>
</feature>
<feature type="compositionally biased region" description="Low complexity" evidence="1">
    <location>
        <begin position="420"/>
        <end position="449"/>
    </location>
</feature>
<dbReference type="KEGG" id="ssck:SPSK_06041"/>
<accession>A0A0F2MLC4</accession>
<dbReference type="InterPro" id="IPR039715">
    <property type="entry name" value="ZCCHC10"/>
</dbReference>
<sequence length="698" mass="74657">MLAPPRPGISSEAFTAKPILSCSPPSTSATSPSPVSAKGLPTPALDKQHRPPTPRPSTSPTPLPPPVDHWAQPMSTGSVCHEWVLESEIFGVSRDQGRMGDTKGKGDGQDENDAAKVDQGADTVDSRPYKRQRAGQSSRIETMTYVLYCPNGRKVLLPTVGIVGVAQLCLWAEDSETSSSSNSNSSNSSSNSNSSNSSSKTANRDEPPTTRPIPLVPSGPPQPIRLSPHQRMTVRELVRISPRFHFVMTPHTTSLALTKAIGLVCPAAAAAMLASLNTTSTTAPATETGHLVTHVSRLVGGRWYCRRAPLASVPLLWPANTTLALPITQPLPLLALPRKMTVHVGPETGPGAPWPPVVHEEVLGEGLTCLRYDTANSLAVVLNPLKGQVFTMQGAAKGETKRKERSGPARGAKRRRKRSSSASALTATSKSPVSKSNSTSRSTQSLASAPTQPSPMGTRTLNPAAQSPPPEKKRGTTSRIKAEPAAGHEPLRIQDRFYEYVPPRGRDLVLDVRNDKPVPLPLHPKAAFGPRNPLTDQSQSQSQSQPQHQAADRRQRGPDLQPLLADAPRPHMPQRLPPLRGLMQEVEAQCRAQGPAAARPPSQPPTPTASPALPSGPAVASHLPQHLHQFLRQAPVGARTVQGRQRLPAGKGGPQGISITMQQHVRSSAQSRWLWNGLVDDDSDVPTSVPRRAFGVPR</sequence>
<feature type="compositionally biased region" description="Low complexity" evidence="1">
    <location>
        <begin position="591"/>
        <end position="600"/>
    </location>
</feature>
<dbReference type="PANTHER" id="PTHR13491">
    <property type="entry name" value="ZCCHC10 PROTEIN"/>
    <property type="match status" value="1"/>
</dbReference>
<feature type="compositionally biased region" description="Low complexity" evidence="1">
    <location>
        <begin position="609"/>
        <end position="618"/>
    </location>
</feature>
<feature type="compositionally biased region" description="Pro residues" evidence="1">
    <location>
        <begin position="209"/>
        <end position="223"/>
    </location>
</feature>
<feature type="compositionally biased region" description="Low complexity" evidence="1">
    <location>
        <begin position="21"/>
        <end position="37"/>
    </location>
</feature>
<dbReference type="PANTHER" id="PTHR13491:SF0">
    <property type="entry name" value="ZINC FINGER CCHC DOMAIN-CONTAINING PROTEIN 10"/>
    <property type="match status" value="1"/>
</dbReference>
<proteinExistence type="predicted"/>
<reference evidence="2 3" key="1">
    <citation type="journal article" date="2014" name="BMC Genomics">
        <title>Comparative genomics of the major fungal agents of human and animal Sporotrichosis: Sporothrix schenckii and Sporothrix brasiliensis.</title>
        <authorList>
            <person name="Teixeira M.M."/>
            <person name="de Almeida L.G."/>
            <person name="Kubitschek-Barreira P."/>
            <person name="Alves F.L."/>
            <person name="Kioshima E.S."/>
            <person name="Abadio A.K."/>
            <person name="Fernandes L."/>
            <person name="Derengowski L.S."/>
            <person name="Ferreira K.S."/>
            <person name="Souza R.C."/>
            <person name="Ruiz J.C."/>
            <person name="de Andrade N.C."/>
            <person name="Paes H.C."/>
            <person name="Nicola A.M."/>
            <person name="Albuquerque P."/>
            <person name="Gerber A.L."/>
            <person name="Martins V.P."/>
            <person name="Peconick L.D."/>
            <person name="Neto A.V."/>
            <person name="Chaucanez C.B."/>
            <person name="Silva P.A."/>
            <person name="Cunha O.L."/>
            <person name="de Oliveira F.F."/>
            <person name="dos Santos T.C."/>
            <person name="Barros A.L."/>
            <person name="Soares M.A."/>
            <person name="de Oliveira L.M."/>
            <person name="Marini M.M."/>
            <person name="Villalobos-Duno H."/>
            <person name="Cunha M.M."/>
            <person name="de Hoog S."/>
            <person name="da Silveira J.F."/>
            <person name="Henrissat B."/>
            <person name="Nino-Vega G.A."/>
            <person name="Cisalpino P.S."/>
            <person name="Mora-Montes H.M."/>
            <person name="Almeida S.R."/>
            <person name="Stajich J.E."/>
            <person name="Lopes-Bezerra L.M."/>
            <person name="Vasconcelos A.T."/>
            <person name="Felipe M.S."/>
        </authorList>
    </citation>
    <scope>NUCLEOTIDE SEQUENCE [LARGE SCALE GENOMIC DNA]</scope>
    <source>
        <strain evidence="2 3">1099-18</strain>
    </source>
</reference>
<reference evidence="2 3" key="2">
    <citation type="journal article" date="2015" name="Eukaryot. Cell">
        <title>Asexual propagation of a virulent clone complex in a human and feline outbreak of sporotrichosis.</title>
        <authorList>
            <person name="Teixeira Mde M."/>
            <person name="Rodrigues A.M."/>
            <person name="Tsui C.K."/>
            <person name="de Almeida L.G."/>
            <person name="Van Diepeningen A.D."/>
            <person name="van den Ende B.G."/>
            <person name="Fernandes G.F."/>
            <person name="Kano R."/>
            <person name="Hamelin R.C."/>
            <person name="Lopes-Bezerra L.M."/>
            <person name="Vasconcelos A.T."/>
            <person name="de Hoog S."/>
            <person name="de Camargo Z.P."/>
            <person name="Felipe M.S."/>
        </authorList>
    </citation>
    <scope>NUCLEOTIDE SEQUENCE [LARGE SCALE GENOMIC DNA]</scope>
    <source>
        <strain evidence="2 3">1099-18</strain>
    </source>
</reference>
<feature type="region of interest" description="Disordered" evidence="1">
    <location>
        <begin position="176"/>
        <end position="230"/>
    </location>
</feature>
<evidence type="ECO:0000256" key="1">
    <source>
        <dbReference type="SAM" id="MobiDB-lite"/>
    </source>
</evidence>
<dbReference type="Proteomes" id="UP000033710">
    <property type="component" value="Unassembled WGS sequence"/>
</dbReference>
<dbReference type="AlphaFoldDB" id="A0A0F2MLC4"/>
<evidence type="ECO:0000313" key="3">
    <source>
        <dbReference type="Proteomes" id="UP000033710"/>
    </source>
</evidence>
<feature type="region of interest" description="Disordered" evidence="1">
    <location>
        <begin position="94"/>
        <end position="137"/>
    </location>
</feature>